<reference evidence="2" key="1">
    <citation type="submission" date="2017-11" db="EMBL/GenBank/DDBJ databases">
        <authorList>
            <person name="Lima N.C."/>
            <person name="Parody-Merino A.M."/>
            <person name="Battley P.F."/>
            <person name="Fidler A.E."/>
            <person name="Prosdocimi F."/>
        </authorList>
    </citation>
    <scope>NUCLEOTIDE SEQUENCE [LARGE SCALE GENOMIC DNA]</scope>
</reference>
<evidence type="ECO:0000313" key="2">
    <source>
        <dbReference type="Proteomes" id="UP000233556"/>
    </source>
</evidence>
<dbReference type="AlphaFoldDB" id="A0A2I0UAF3"/>
<gene>
    <name evidence="1" type="ORF">llap_6734</name>
</gene>
<dbReference type="Proteomes" id="UP000233556">
    <property type="component" value="Unassembled WGS sequence"/>
</dbReference>
<organism evidence="1 2">
    <name type="scientific">Limosa lapponica baueri</name>
    <dbReference type="NCBI Taxonomy" id="1758121"/>
    <lineage>
        <taxon>Eukaryota</taxon>
        <taxon>Metazoa</taxon>
        <taxon>Chordata</taxon>
        <taxon>Craniata</taxon>
        <taxon>Vertebrata</taxon>
        <taxon>Euteleostomi</taxon>
        <taxon>Archelosauria</taxon>
        <taxon>Archosauria</taxon>
        <taxon>Dinosauria</taxon>
        <taxon>Saurischia</taxon>
        <taxon>Theropoda</taxon>
        <taxon>Coelurosauria</taxon>
        <taxon>Aves</taxon>
        <taxon>Neognathae</taxon>
        <taxon>Neoaves</taxon>
        <taxon>Charadriiformes</taxon>
        <taxon>Scolopacidae</taxon>
        <taxon>Limosa</taxon>
    </lineage>
</organism>
<dbReference type="OrthoDB" id="276744at2759"/>
<name>A0A2I0UAF3_LIMLA</name>
<protein>
    <submittedName>
        <fullName evidence="1">Uncharacterized protein</fullName>
    </submittedName>
</protein>
<dbReference type="EMBL" id="KZ505945">
    <property type="protein sequence ID" value="PKU42973.1"/>
    <property type="molecule type" value="Genomic_DNA"/>
</dbReference>
<dbReference type="PANTHER" id="PTHR33332">
    <property type="entry name" value="REVERSE TRANSCRIPTASE DOMAIN-CONTAINING PROTEIN"/>
    <property type="match status" value="1"/>
</dbReference>
<accession>A0A2I0UAF3</accession>
<proteinExistence type="predicted"/>
<evidence type="ECO:0000313" key="1">
    <source>
        <dbReference type="EMBL" id="PKU42973.1"/>
    </source>
</evidence>
<keyword evidence="2" id="KW-1185">Reference proteome</keyword>
<sequence length="326" mass="37323">MHQCGLGADLLESTSEEKDPRVLVDSRMTMSQQCALVAKEANGILGCIRKSVTSTSREVILPLYCALVRFHLEYCIQFWAPQFKKDRELLERVQQRAAKMIRGLEHLPYEERLRDLGLFSPEKRRLRGELLNAYKYLKEGCQGDGISIFPVVPSGRTRGNGHKLEYKKFHLNTKRNFFTLRVAEHWDRLPRGVVECLLWRHSKPAWTCSCATFSRWTYSGRAIGLDDLQRSLPTPYHSVILCDSVEYKHCFTHGKVMDMKLDTVFKVGPHQYPVQGDDHFRSPPQHTIPDSGQNVVGLLGHLGTLLANVQLTVDQHSQVLFCWAAF</sequence>
<reference evidence="2" key="2">
    <citation type="submission" date="2017-12" db="EMBL/GenBank/DDBJ databases">
        <title>Genome sequence of the Bar-tailed Godwit (Limosa lapponica baueri).</title>
        <authorList>
            <person name="Lima N.C.B."/>
            <person name="Parody-Merino A.M."/>
            <person name="Battley P.F."/>
            <person name="Fidler A.E."/>
            <person name="Prosdocimi F."/>
        </authorList>
    </citation>
    <scope>NUCLEOTIDE SEQUENCE [LARGE SCALE GENOMIC DNA]</scope>
</reference>